<organism evidence="2 3">
    <name type="scientific">Marinibaculum pumilum</name>
    <dbReference type="NCBI Taxonomy" id="1766165"/>
    <lineage>
        <taxon>Bacteria</taxon>
        <taxon>Pseudomonadati</taxon>
        <taxon>Pseudomonadota</taxon>
        <taxon>Alphaproteobacteria</taxon>
        <taxon>Rhodospirillales</taxon>
        <taxon>Rhodospirillaceae</taxon>
        <taxon>Marinibaculum</taxon>
    </lineage>
</organism>
<dbReference type="InterPro" id="IPR036291">
    <property type="entry name" value="NAD(P)-bd_dom_sf"/>
</dbReference>
<dbReference type="Proteomes" id="UP001595528">
    <property type="component" value="Unassembled WGS sequence"/>
</dbReference>
<dbReference type="InterPro" id="IPR001509">
    <property type="entry name" value="Epimerase_deHydtase"/>
</dbReference>
<dbReference type="RefSeq" id="WP_379899339.1">
    <property type="nucleotide sequence ID" value="NZ_JBHRTR010000020.1"/>
</dbReference>
<evidence type="ECO:0000313" key="3">
    <source>
        <dbReference type="Proteomes" id="UP001595528"/>
    </source>
</evidence>
<dbReference type="SUPFAM" id="SSF51735">
    <property type="entry name" value="NAD(P)-binding Rossmann-fold domains"/>
    <property type="match status" value="1"/>
</dbReference>
<gene>
    <name evidence="2" type="ORF">ACFOGJ_08060</name>
</gene>
<proteinExistence type="predicted"/>
<dbReference type="PANTHER" id="PTHR43245:SF13">
    <property type="entry name" value="UDP-D-APIOSE_UDP-D-XYLOSE SYNTHASE 2"/>
    <property type="match status" value="1"/>
</dbReference>
<keyword evidence="3" id="KW-1185">Reference proteome</keyword>
<dbReference type="Pfam" id="PF01370">
    <property type="entry name" value="Epimerase"/>
    <property type="match status" value="1"/>
</dbReference>
<sequence length="312" mass="32853">MADGDTILLTGATGFVGRHVLSRLRDRGLAVVATASPGRAPEGRDGVDWRPVDLTDPQAAAGLMAELRPGRWLHLAWIATPGKFWSAPENLHWLSAGAAMAEAFYAAGGRYALGVGTCAEYGGDRAACREGETPVEADTVYGRAKVAMGAGLLAAAQAHGGRAGWARLFFPYGPGEPPGRLIPSVIQAVLKGEVVETTHGRQIRDFIYVEDVAEALVRLLDAEAEGPVNVGSGVDTSLRQVIETITAIAGGADLVRFGARAAPAHEPPALVASVDRLRKVTGWQPRTGLRDGLERCIADWKTRLDPPSAAAQ</sequence>
<dbReference type="InterPro" id="IPR050177">
    <property type="entry name" value="Lipid_A_modif_metabolic_enz"/>
</dbReference>
<protein>
    <submittedName>
        <fullName evidence="2">NAD-dependent epimerase/dehydratase family protein</fullName>
    </submittedName>
</protein>
<evidence type="ECO:0000259" key="1">
    <source>
        <dbReference type="Pfam" id="PF01370"/>
    </source>
</evidence>
<reference evidence="3" key="1">
    <citation type="journal article" date="2019" name="Int. J. Syst. Evol. Microbiol.">
        <title>The Global Catalogue of Microorganisms (GCM) 10K type strain sequencing project: providing services to taxonomists for standard genome sequencing and annotation.</title>
        <authorList>
            <consortium name="The Broad Institute Genomics Platform"/>
            <consortium name="The Broad Institute Genome Sequencing Center for Infectious Disease"/>
            <person name="Wu L."/>
            <person name="Ma J."/>
        </authorList>
    </citation>
    <scope>NUCLEOTIDE SEQUENCE [LARGE SCALE GENOMIC DNA]</scope>
    <source>
        <strain evidence="3">KCTC 42964</strain>
    </source>
</reference>
<dbReference type="PANTHER" id="PTHR43245">
    <property type="entry name" value="BIFUNCTIONAL POLYMYXIN RESISTANCE PROTEIN ARNA"/>
    <property type="match status" value="1"/>
</dbReference>
<comment type="caution">
    <text evidence="2">The sequence shown here is derived from an EMBL/GenBank/DDBJ whole genome shotgun (WGS) entry which is preliminary data.</text>
</comment>
<dbReference type="Gene3D" id="3.90.25.10">
    <property type="entry name" value="UDP-galactose 4-epimerase, domain 1"/>
    <property type="match status" value="1"/>
</dbReference>
<accession>A0ABV7KXW8</accession>
<dbReference type="EMBL" id="JBHRTR010000020">
    <property type="protein sequence ID" value="MFC3227178.1"/>
    <property type="molecule type" value="Genomic_DNA"/>
</dbReference>
<evidence type="ECO:0000313" key="2">
    <source>
        <dbReference type="EMBL" id="MFC3227178.1"/>
    </source>
</evidence>
<dbReference type="Gene3D" id="3.40.50.720">
    <property type="entry name" value="NAD(P)-binding Rossmann-like Domain"/>
    <property type="match status" value="1"/>
</dbReference>
<name>A0ABV7KXW8_9PROT</name>
<feature type="domain" description="NAD-dependent epimerase/dehydratase" evidence="1">
    <location>
        <begin position="7"/>
        <end position="231"/>
    </location>
</feature>